<accession>A0ABR3ZVR5</accession>
<reference evidence="4 5" key="1">
    <citation type="submission" date="2024-09" db="EMBL/GenBank/DDBJ databases">
        <title>Rethinking Asexuality: The Enigmatic Case of Functional Sexual Genes in Lepraria (Stereocaulaceae).</title>
        <authorList>
            <person name="Doellman M."/>
            <person name="Sun Y."/>
            <person name="Barcenas-Pena A."/>
            <person name="Lumbsch H.T."/>
            <person name="Grewe F."/>
        </authorList>
    </citation>
    <scope>NUCLEOTIDE SEQUENCE [LARGE SCALE GENOMIC DNA]</scope>
    <source>
        <strain evidence="4 5">Mercado 3170</strain>
    </source>
</reference>
<keyword evidence="5" id="KW-1185">Reference proteome</keyword>
<dbReference type="Gene3D" id="3.40.50.720">
    <property type="entry name" value="NAD(P)-binding Rossmann-like Domain"/>
    <property type="match status" value="1"/>
</dbReference>
<protein>
    <submittedName>
        <fullName evidence="4">Uncharacterized protein</fullName>
    </submittedName>
</protein>
<name>A0ABR3ZVR5_9LECA</name>
<keyword evidence="3" id="KW-0560">Oxidoreductase</keyword>
<evidence type="ECO:0000256" key="3">
    <source>
        <dbReference type="ARBA" id="ARBA00023002"/>
    </source>
</evidence>
<comment type="caution">
    <text evidence="4">The sequence shown here is derived from an EMBL/GenBank/DDBJ whole genome shotgun (WGS) entry which is preliminary data.</text>
</comment>
<dbReference type="PANTHER" id="PTHR43618">
    <property type="entry name" value="7-ALPHA-HYDROXYSTEROID DEHYDROGENASE"/>
    <property type="match status" value="1"/>
</dbReference>
<dbReference type="PRINTS" id="PR00081">
    <property type="entry name" value="GDHRDH"/>
</dbReference>
<sequence length="320" mass="34325">MRSNENLKASNLFHVSNLSAVVTGGGTGIGLIITQALVSNGTKVCITGRREEALNKVVETYNTAPGKIVALPVNISDKNDMKYLAKELASKEPKGIYLPVTNAGIARDDNTRFSKAGKPDFSSAQAISEHFIQSEPEQWAETFQTNLTALFFTTIALLPLLEQGGKSTPSSSSSVVNVASISGVTKGTSSGQFAYATSKAGFIHLTRMMVTTCAEAKIHVNCIAPGLFLSEMTAGLSDEDQKSKLETEMSNPAGRYGHDSDMAACTLFLAGPLGSEWAGSLSRLRKYTSTAYGDIRFNDLHNSRIDLETKSLQPLFPFLP</sequence>
<keyword evidence="2" id="KW-0521">NADP</keyword>
<dbReference type="EMBL" id="JBEFKJ010000038">
    <property type="protein sequence ID" value="KAL2037694.1"/>
    <property type="molecule type" value="Genomic_DNA"/>
</dbReference>
<organism evidence="4 5">
    <name type="scientific">Stereocaulon virgatum</name>
    <dbReference type="NCBI Taxonomy" id="373712"/>
    <lineage>
        <taxon>Eukaryota</taxon>
        <taxon>Fungi</taxon>
        <taxon>Dikarya</taxon>
        <taxon>Ascomycota</taxon>
        <taxon>Pezizomycotina</taxon>
        <taxon>Lecanoromycetes</taxon>
        <taxon>OSLEUM clade</taxon>
        <taxon>Lecanoromycetidae</taxon>
        <taxon>Lecanorales</taxon>
        <taxon>Lecanorineae</taxon>
        <taxon>Stereocaulaceae</taxon>
        <taxon>Stereocaulon</taxon>
    </lineage>
</organism>
<dbReference type="SUPFAM" id="SSF51735">
    <property type="entry name" value="NAD(P)-binding Rossmann-fold domains"/>
    <property type="match status" value="1"/>
</dbReference>
<dbReference type="InterPro" id="IPR036291">
    <property type="entry name" value="NAD(P)-bd_dom_sf"/>
</dbReference>
<proteinExistence type="inferred from homology"/>
<dbReference type="Pfam" id="PF00106">
    <property type="entry name" value="adh_short"/>
    <property type="match status" value="1"/>
</dbReference>
<evidence type="ECO:0000313" key="5">
    <source>
        <dbReference type="Proteomes" id="UP001590950"/>
    </source>
</evidence>
<dbReference type="InterPro" id="IPR002347">
    <property type="entry name" value="SDR_fam"/>
</dbReference>
<comment type="similarity">
    <text evidence="1">Belongs to the short-chain dehydrogenases/reductases (SDR) family.</text>
</comment>
<dbReference type="InterPro" id="IPR052178">
    <property type="entry name" value="Sec_Metab_Biosynth_SDR"/>
</dbReference>
<dbReference type="PANTHER" id="PTHR43618:SF4">
    <property type="entry name" value="SHORT CHAIN DEHYDROGENASE_REDUCTASE FAMILY (AFU_ORTHOLOGUE AFUA_7G04540)"/>
    <property type="match status" value="1"/>
</dbReference>
<dbReference type="Proteomes" id="UP001590950">
    <property type="component" value="Unassembled WGS sequence"/>
</dbReference>
<evidence type="ECO:0000256" key="1">
    <source>
        <dbReference type="ARBA" id="ARBA00006484"/>
    </source>
</evidence>
<evidence type="ECO:0000256" key="2">
    <source>
        <dbReference type="ARBA" id="ARBA00022857"/>
    </source>
</evidence>
<evidence type="ECO:0000313" key="4">
    <source>
        <dbReference type="EMBL" id="KAL2037694.1"/>
    </source>
</evidence>
<gene>
    <name evidence="4" type="ORF">N7G274_009639</name>
</gene>